<dbReference type="OrthoDB" id="4266042at2"/>
<dbReference type="AlphaFoldDB" id="A0A4R4T4T1"/>
<organism evidence="3 4">
    <name type="scientific">Streptomyces hainanensis</name>
    <dbReference type="NCBI Taxonomy" id="402648"/>
    <lineage>
        <taxon>Bacteria</taxon>
        <taxon>Bacillati</taxon>
        <taxon>Actinomycetota</taxon>
        <taxon>Actinomycetes</taxon>
        <taxon>Kitasatosporales</taxon>
        <taxon>Streptomycetaceae</taxon>
        <taxon>Streptomyces</taxon>
    </lineage>
</organism>
<comment type="caution">
    <text evidence="3">The sequence shown here is derived from an EMBL/GenBank/DDBJ whole genome shotgun (WGS) entry which is preliminary data.</text>
</comment>
<dbReference type="InterPro" id="IPR036388">
    <property type="entry name" value="WH-like_DNA-bd_sf"/>
</dbReference>
<feature type="region of interest" description="Disordered" evidence="1">
    <location>
        <begin position="72"/>
        <end position="93"/>
    </location>
</feature>
<dbReference type="InterPro" id="IPR000792">
    <property type="entry name" value="Tscrpt_reg_LuxR_C"/>
</dbReference>
<dbReference type="Gene3D" id="1.10.10.10">
    <property type="entry name" value="Winged helix-like DNA-binding domain superfamily/Winged helix DNA-binding domain"/>
    <property type="match status" value="1"/>
</dbReference>
<sequence length="329" mass="35607">MGESRLSFFGVSGEDEKVYRHVLRRPRSTLPELCHTLDLEPAEALPRLRRLRSLGLVRLAAGGRIAPAHPETAVARLSRADSTGGDPDRNSDRFARGARELLASLRAEAAAGEPGAAAERPGVELVNDAAEIRDRVVDWAFQACEEVLSLTPWHAMPAAHLAFIRPIALRCLRRGLRCRVVVPAACLEHPPTADYLAELARHGARIRLVADATERLLMADHRIALLPARGDDLDHGALVVTEPGILAGLTGLFERAWAVAAPYPGPAGLADTERRVLVAMCSGSLDETGARTVGVSVRTYRRRVAELMRLLGAGNRAQAALLARDRGWI</sequence>
<proteinExistence type="predicted"/>
<evidence type="ECO:0000313" key="4">
    <source>
        <dbReference type="Proteomes" id="UP000295345"/>
    </source>
</evidence>
<dbReference type="InterPro" id="IPR036390">
    <property type="entry name" value="WH_DNA-bd_sf"/>
</dbReference>
<dbReference type="InterPro" id="IPR016032">
    <property type="entry name" value="Sig_transdc_resp-reg_C-effctor"/>
</dbReference>
<dbReference type="GO" id="GO:0006355">
    <property type="term" value="P:regulation of DNA-templated transcription"/>
    <property type="evidence" value="ECO:0007669"/>
    <property type="project" value="InterPro"/>
</dbReference>
<dbReference type="RefSeq" id="WP_132820384.1">
    <property type="nucleotide sequence ID" value="NZ_SMKI01000311.1"/>
</dbReference>
<reference evidence="3 4" key="1">
    <citation type="submission" date="2019-03" db="EMBL/GenBank/DDBJ databases">
        <title>Draft genome sequences of novel Actinobacteria.</title>
        <authorList>
            <person name="Sahin N."/>
            <person name="Ay H."/>
            <person name="Saygin H."/>
        </authorList>
    </citation>
    <scope>NUCLEOTIDE SEQUENCE [LARGE SCALE GENOMIC DNA]</scope>
    <source>
        <strain evidence="3 4">DSM 41900</strain>
    </source>
</reference>
<dbReference type="GO" id="GO:0003677">
    <property type="term" value="F:DNA binding"/>
    <property type="evidence" value="ECO:0007669"/>
    <property type="project" value="InterPro"/>
</dbReference>
<dbReference type="PANTHER" id="PTHR34293">
    <property type="entry name" value="HTH-TYPE TRANSCRIPTIONAL REGULATOR TRMBL2"/>
    <property type="match status" value="1"/>
</dbReference>
<keyword evidence="4" id="KW-1185">Reference proteome</keyword>
<protein>
    <submittedName>
        <fullName evidence="3">Helix-turn-helix transcriptional regulator</fullName>
    </submittedName>
</protein>
<accession>A0A4R4T4T1</accession>
<evidence type="ECO:0000313" key="3">
    <source>
        <dbReference type="EMBL" id="TDC70324.1"/>
    </source>
</evidence>
<dbReference type="SUPFAM" id="SSF46894">
    <property type="entry name" value="C-terminal effector domain of the bipartite response regulators"/>
    <property type="match status" value="1"/>
</dbReference>
<dbReference type="SUPFAM" id="SSF46785">
    <property type="entry name" value="Winged helix' DNA-binding domain"/>
    <property type="match status" value="1"/>
</dbReference>
<dbReference type="Proteomes" id="UP000295345">
    <property type="component" value="Unassembled WGS sequence"/>
</dbReference>
<dbReference type="EMBL" id="SMKI01000311">
    <property type="protein sequence ID" value="TDC70324.1"/>
    <property type="molecule type" value="Genomic_DNA"/>
</dbReference>
<name>A0A4R4T4T1_9ACTN</name>
<gene>
    <name evidence="3" type="ORF">E1283_24900</name>
</gene>
<evidence type="ECO:0000256" key="1">
    <source>
        <dbReference type="SAM" id="MobiDB-lite"/>
    </source>
</evidence>
<dbReference type="SMART" id="SM00421">
    <property type="entry name" value="HTH_LUXR"/>
    <property type="match status" value="1"/>
</dbReference>
<feature type="domain" description="HTH luxR-type" evidence="2">
    <location>
        <begin position="266"/>
        <end position="323"/>
    </location>
</feature>
<evidence type="ECO:0000259" key="2">
    <source>
        <dbReference type="SMART" id="SM00421"/>
    </source>
</evidence>
<dbReference type="InterPro" id="IPR051797">
    <property type="entry name" value="TrmB-like"/>
</dbReference>
<dbReference type="PANTHER" id="PTHR34293:SF1">
    <property type="entry name" value="HTH-TYPE TRANSCRIPTIONAL REGULATOR TRMBL2"/>
    <property type="match status" value="1"/>
</dbReference>